<dbReference type="SUPFAM" id="SSF117281">
    <property type="entry name" value="Kelch motif"/>
    <property type="match status" value="1"/>
</dbReference>
<reference evidence="1" key="1">
    <citation type="journal article" date="2018" name="DNA Res.">
        <title>Multiple hybrid de novo genome assembly of finger millet, an orphan allotetraploid crop.</title>
        <authorList>
            <person name="Hatakeyama M."/>
            <person name="Aluri S."/>
            <person name="Balachadran M.T."/>
            <person name="Sivarajan S.R."/>
            <person name="Patrignani A."/>
            <person name="Gruter S."/>
            <person name="Poveda L."/>
            <person name="Shimizu-Inatsugi R."/>
            <person name="Baeten J."/>
            <person name="Francoijs K.J."/>
            <person name="Nataraja K.N."/>
            <person name="Reddy Y.A.N."/>
            <person name="Phadnis S."/>
            <person name="Ravikumar R.L."/>
            <person name="Schlapbach R."/>
            <person name="Sreeman S.M."/>
            <person name="Shimizu K.K."/>
        </authorList>
    </citation>
    <scope>NUCLEOTIDE SEQUENCE</scope>
</reference>
<protein>
    <submittedName>
        <fullName evidence="1">Uncharacterized protein</fullName>
    </submittedName>
</protein>
<evidence type="ECO:0000313" key="2">
    <source>
        <dbReference type="Proteomes" id="UP001054889"/>
    </source>
</evidence>
<dbReference type="InterPro" id="IPR015915">
    <property type="entry name" value="Kelch-typ_b-propeller"/>
</dbReference>
<dbReference type="Proteomes" id="UP001054889">
    <property type="component" value="Unassembled WGS sequence"/>
</dbReference>
<accession>A0AAV5DUM9</accession>
<reference evidence="1" key="2">
    <citation type="submission" date="2021-12" db="EMBL/GenBank/DDBJ databases">
        <title>Resequencing data analysis of finger millet.</title>
        <authorList>
            <person name="Hatakeyama M."/>
            <person name="Aluri S."/>
            <person name="Balachadran M.T."/>
            <person name="Sivarajan S.R."/>
            <person name="Poveda L."/>
            <person name="Shimizu-Inatsugi R."/>
            <person name="Schlapbach R."/>
            <person name="Sreeman S.M."/>
            <person name="Shimizu K.K."/>
        </authorList>
    </citation>
    <scope>NUCLEOTIDE SEQUENCE</scope>
</reference>
<dbReference type="Pfam" id="PF07893">
    <property type="entry name" value="DUF1668"/>
    <property type="match status" value="1"/>
</dbReference>
<evidence type="ECO:0000313" key="1">
    <source>
        <dbReference type="EMBL" id="GJN13905.1"/>
    </source>
</evidence>
<sequence length="421" mass="45498">MTKKKAKRSFDGKVKSSSTDYGKPPVYLVSPLLSPQLTFSVFTVDATTAALADPPPYARAVAGMIRGARRGMSLVATHSEQGSWIVGVGGKGGTTVIYDPITTKTFEGPELSYPKHNPILISLDSKVYAISRRPRVYEKKFDFEPWFESLSFRKGVPTISGSNNFSFWKTLPPPPFFPCSLDPLEYRNPPDVSVSSYAAIGSHILLSPDHDSLQSAAGTYAFHVVEKKWEKVCDDNLPFVGQAVALGDGLFAACYTTRHNDLVATATTAAVFHMSIIVKASSTIPAAGASAAKLTVRLLSIHPLASEGDPTLPILCPTGKGGSFCPTLLPLLCPTGKGSFCSIKLGSCHDGFHQDNYDSYRQQIILATFKIDNVKAVLTACQTESPQVPVVQVQHQNQPCTLHGPFPFKNFRMPVIAALSM</sequence>
<dbReference type="PANTHER" id="PTHR33085">
    <property type="entry name" value="OS12G0113100 PROTEIN-RELATED"/>
    <property type="match status" value="1"/>
</dbReference>
<gene>
    <name evidence="1" type="primary">gb00661</name>
    <name evidence="1" type="ORF">PR202_gb00661</name>
</gene>
<keyword evidence="2" id="KW-1185">Reference proteome</keyword>
<name>A0AAV5DUM9_ELECO</name>
<comment type="caution">
    <text evidence="1">The sequence shown here is derived from an EMBL/GenBank/DDBJ whole genome shotgun (WGS) entry which is preliminary data.</text>
</comment>
<organism evidence="1 2">
    <name type="scientific">Eleusine coracana subsp. coracana</name>
    <dbReference type="NCBI Taxonomy" id="191504"/>
    <lineage>
        <taxon>Eukaryota</taxon>
        <taxon>Viridiplantae</taxon>
        <taxon>Streptophyta</taxon>
        <taxon>Embryophyta</taxon>
        <taxon>Tracheophyta</taxon>
        <taxon>Spermatophyta</taxon>
        <taxon>Magnoliopsida</taxon>
        <taxon>Liliopsida</taxon>
        <taxon>Poales</taxon>
        <taxon>Poaceae</taxon>
        <taxon>PACMAD clade</taxon>
        <taxon>Chloridoideae</taxon>
        <taxon>Cynodonteae</taxon>
        <taxon>Eleusininae</taxon>
        <taxon>Eleusine</taxon>
    </lineage>
</organism>
<dbReference type="PANTHER" id="PTHR33085:SF132">
    <property type="entry name" value="OS02G0198100 PROTEIN"/>
    <property type="match status" value="1"/>
</dbReference>
<dbReference type="InterPro" id="IPR012871">
    <property type="entry name" value="DUF1668_ORYSA"/>
</dbReference>
<proteinExistence type="predicted"/>
<dbReference type="EMBL" id="BQKI01000071">
    <property type="protein sequence ID" value="GJN13905.1"/>
    <property type="molecule type" value="Genomic_DNA"/>
</dbReference>
<dbReference type="AlphaFoldDB" id="A0AAV5DUM9"/>